<reference evidence="2 3" key="1">
    <citation type="submission" date="2016-11" db="EMBL/GenBank/DDBJ databases">
        <authorList>
            <person name="Jaros S."/>
            <person name="Januszkiewicz K."/>
            <person name="Wedrychowicz H."/>
        </authorList>
    </citation>
    <scope>NUCLEOTIDE SEQUENCE [LARGE SCALE GENOMIC DNA]</scope>
    <source>
        <strain evidence="2 3">DSM 24574</strain>
    </source>
</reference>
<dbReference type="InterPro" id="IPR011051">
    <property type="entry name" value="RmlC_Cupin_sf"/>
</dbReference>
<dbReference type="CDD" id="cd02226">
    <property type="entry name" value="cupin_YdbB-like"/>
    <property type="match status" value="1"/>
</dbReference>
<dbReference type="SUPFAM" id="SSF51182">
    <property type="entry name" value="RmlC-like cupins"/>
    <property type="match status" value="1"/>
</dbReference>
<dbReference type="RefSeq" id="WP_073135119.1">
    <property type="nucleotide sequence ID" value="NZ_FQWQ01000001.1"/>
</dbReference>
<organism evidence="2 3">
    <name type="scientific">Chryseolinea serpens</name>
    <dbReference type="NCBI Taxonomy" id="947013"/>
    <lineage>
        <taxon>Bacteria</taxon>
        <taxon>Pseudomonadati</taxon>
        <taxon>Bacteroidota</taxon>
        <taxon>Cytophagia</taxon>
        <taxon>Cytophagales</taxon>
        <taxon>Fulvivirgaceae</taxon>
        <taxon>Chryseolinea</taxon>
    </lineage>
</organism>
<keyword evidence="2" id="KW-0413">Isomerase</keyword>
<dbReference type="GO" id="GO:0016853">
    <property type="term" value="F:isomerase activity"/>
    <property type="evidence" value="ECO:0007669"/>
    <property type="project" value="UniProtKB-KW"/>
</dbReference>
<proteinExistence type="predicted"/>
<evidence type="ECO:0000259" key="1">
    <source>
        <dbReference type="Pfam" id="PF07883"/>
    </source>
</evidence>
<keyword evidence="3" id="KW-1185">Reference proteome</keyword>
<name>A0A1M5NPC3_9BACT</name>
<dbReference type="STRING" id="947013.SAMN04488109_2450"/>
<evidence type="ECO:0000313" key="3">
    <source>
        <dbReference type="Proteomes" id="UP000184212"/>
    </source>
</evidence>
<dbReference type="Pfam" id="PF07883">
    <property type="entry name" value="Cupin_2"/>
    <property type="match status" value="1"/>
</dbReference>
<dbReference type="Gene3D" id="2.60.120.10">
    <property type="entry name" value="Jelly Rolls"/>
    <property type="match status" value="1"/>
</dbReference>
<dbReference type="PANTHER" id="PTHR36114">
    <property type="entry name" value="16.7 KDA PROTEIN IN WHIE LOCUS"/>
    <property type="match status" value="1"/>
</dbReference>
<gene>
    <name evidence="2" type="ORF">SAMN04488109_2450</name>
</gene>
<accession>A0A1M5NPC3</accession>
<evidence type="ECO:0000313" key="2">
    <source>
        <dbReference type="EMBL" id="SHG91401.1"/>
    </source>
</evidence>
<sequence>MQKVNIQEKLASFSDHWNPRIVGELNGQHVKATKLKGEFIWHHHDHEDELFLVIKGKLKMEFREKTVEVNPGEFIIVPRGVEHRPVADEEVELLLFEPASTLNTGNVENERTRKELEKI</sequence>
<dbReference type="AlphaFoldDB" id="A0A1M5NPC3"/>
<dbReference type="InterPro" id="IPR052044">
    <property type="entry name" value="PKS_Associated_Protein"/>
</dbReference>
<dbReference type="InterPro" id="IPR013096">
    <property type="entry name" value="Cupin_2"/>
</dbReference>
<dbReference type="Proteomes" id="UP000184212">
    <property type="component" value="Unassembled WGS sequence"/>
</dbReference>
<dbReference type="EMBL" id="FQWQ01000001">
    <property type="protein sequence ID" value="SHG91401.1"/>
    <property type="molecule type" value="Genomic_DNA"/>
</dbReference>
<protein>
    <submittedName>
        <fullName evidence="2">Mannose-6-phosphate isomerase, cupin superfamily</fullName>
    </submittedName>
</protein>
<dbReference type="InterPro" id="IPR014710">
    <property type="entry name" value="RmlC-like_jellyroll"/>
</dbReference>
<dbReference type="PANTHER" id="PTHR36114:SF1">
    <property type="entry name" value="16.7 KDA PROTEIN IN WHIE LOCUS"/>
    <property type="match status" value="1"/>
</dbReference>
<feature type="domain" description="Cupin type-2" evidence="1">
    <location>
        <begin position="38"/>
        <end position="94"/>
    </location>
</feature>